<name>A0A1I7WIK9_HETBA</name>
<accession>A0A1I7WIK9</accession>
<dbReference type="AlphaFoldDB" id="A0A1I7WIK9"/>
<dbReference type="Proteomes" id="UP000095283">
    <property type="component" value="Unplaced"/>
</dbReference>
<reference evidence="2" key="1">
    <citation type="submission" date="2016-11" db="UniProtKB">
        <authorList>
            <consortium name="WormBaseParasite"/>
        </authorList>
    </citation>
    <scope>IDENTIFICATION</scope>
</reference>
<evidence type="ECO:0000313" key="1">
    <source>
        <dbReference type="Proteomes" id="UP000095283"/>
    </source>
</evidence>
<sequence length="35" mass="4085">MRPVLNWIDKVPEDEGQESGKYYAATKQFNIQSLK</sequence>
<protein>
    <submittedName>
        <fullName evidence="2">Uncharacterized protein</fullName>
    </submittedName>
</protein>
<keyword evidence="1" id="KW-1185">Reference proteome</keyword>
<evidence type="ECO:0000313" key="2">
    <source>
        <dbReference type="WBParaSite" id="Hba_04844"/>
    </source>
</evidence>
<organism evidence="1 2">
    <name type="scientific">Heterorhabditis bacteriophora</name>
    <name type="common">Entomopathogenic nematode worm</name>
    <dbReference type="NCBI Taxonomy" id="37862"/>
    <lineage>
        <taxon>Eukaryota</taxon>
        <taxon>Metazoa</taxon>
        <taxon>Ecdysozoa</taxon>
        <taxon>Nematoda</taxon>
        <taxon>Chromadorea</taxon>
        <taxon>Rhabditida</taxon>
        <taxon>Rhabditina</taxon>
        <taxon>Rhabditomorpha</taxon>
        <taxon>Strongyloidea</taxon>
        <taxon>Heterorhabditidae</taxon>
        <taxon>Heterorhabditis</taxon>
    </lineage>
</organism>
<proteinExistence type="predicted"/>
<dbReference type="WBParaSite" id="Hba_04844">
    <property type="protein sequence ID" value="Hba_04844"/>
    <property type="gene ID" value="Hba_04844"/>
</dbReference>